<dbReference type="PANTHER" id="PTHR33099">
    <property type="entry name" value="FE2OG DIOXYGENASE DOMAIN-CONTAINING PROTEIN"/>
    <property type="match status" value="1"/>
</dbReference>
<evidence type="ECO:0000313" key="4">
    <source>
        <dbReference type="Proteomes" id="UP001321749"/>
    </source>
</evidence>
<keyword evidence="4" id="KW-1185">Reference proteome</keyword>
<gene>
    <name evidence="3" type="ORF">QBC42DRAFT_238246</name>
</gene>
<comment type="caution">
    <text evidence="3">The sequence shown here is derived from an EMBL/GenBank/DDBJ whole genome shotgun (WGS) entry which is preliminary data.</text>
</comment>
<evidence type="ECO:0000256" key="1">
    <source>
        <dbReference type="RuleBase" id="RU003682"/>
    </source>
</evidence>
<dbReference type="EMBL" id="MU865193">
    <property type="protein sequence ID" value="KAK4456572.1"/>
    <property type="molecule type" value="Genomic_DNA"/>
</dbReference>
<keyword evidence="1" id="KW-0408">Iron</keyword>
<dbReference type="GO" id="GO:0016491">
    <property type="term" value="F:oxidoreductase activity"/>
    <property type="evidence" value="ECO:0007669"/>
    <property type="project" value="UniProtKB-KW"/>
</dbReference>
<reference evidence="3" key="2">
    <citation type="submission" date="2023-06" db="EMBL/GenBank/DDBJ databases">
        <authorList>
            <consortium name="Lawrence Berkeley National Laboratory"/>
            <person name="Mondo S.J."/>
            <person name="Hensen N."/>
            <person name="Bonometti L."/>
            <person name="Westerberg I."/>
            <person name="Brannstrom I.O."/>
            <person name="Guillou S."/>
            <person name="Cros-Aarteil S."/>
            <person name="Calhoun S."/>
            <person name="Haridas S."/>
            <person name="Kuo A."/>
            <person name="Pangilinan J."/>
            <person name="Riley R."/>
            <person name="Labutti K."/>
            <person name="Andreopoulos B."/>
            <person name="Lipzen A."/>
            <person name="Chen C."/>
            <person name="Yanf M."/>
            <person name="Daum C."/>
            <person name="Ng V."/>
            <person name="Clum A."/>
            <person name="Steindorff A."/>
            <person name="Ohm R."/>
            <person name="Martin F."/>
            <person name="Silar P."/>
            <person name="Natvig D."/>
            <person name="Lalanne C."/>
            <person name="Gautier V."/>
            <person name="Ament-Velasquez S.L."/>
            <person name="Kruys A."/>
            <person name="Hutchinson M.I."/>
            <person name="Powell A.J."/>
            <person name="Barry K."/>
            <person name="Miller A.N."/>
            <person name="Grigoriev I.V."/>
            <person name="Debuchy R."/>
            <person name="Gladieux P."/>
            <person name="Thoren M.H."/>
            <person name="Johannesson H."/>
        </authorList>
    </citation>
    <scope>NUCLEOTIDE SEQUENCE</scope>
    <source>
        <strain evidence="3">PSN324</strain>
    </source>
</reference>
<proteinExistence type="inferred from homology"/>
<evidence type="ECO:0000259" key="2">
    <source>
        <dbReference type="PROSITE" id="PS51471"/>
    </source>
</evidence>
<protein>
    <recommendedName>
        <fullName evidence="2">Fe2OG dioxygenase domain-containing protein</fullName>
    </recommendedName>
</protein>
<feature type="domain" description="Fe2OG dioxygenase" evidence="2">
    <location>
        <begin position="115"/>
        <end position="217"/>
    </location>
</feature>
<dbReference type="AlphaFoldDB" id="A0AAV9H796"/>
<dbReference type="InterPro" id="IPR005123">
    <property type="entry name" value="Oxoglu/Fe-dep_dioxygenase_dom"/>
</dbReference>
<dbReference type="GO" id="GO:0046872">
    <property type="term" value="F:metal ion binding"/>
    <property type="evidence" value="ECO:0007669"/>
    <property type="project" value="UniProtKB-KW"/>
</dbReference>
<dbReference type="PROSITE" id="PS51471">
    <property type="entry name" value="FE2OG_OXY"/>
    <property type="match status" value="1"/>
</dbReference>
<name>A0AAV9H796_9PEZI</name>
<dbReference type="PANTHER" id="PTHR33099:SF7">
    <property type="entry name" value="MYND-TYPE DOMAIN-CONTAINING PROTEIN"/>
    <property type="match status" value="1"/>
</dbReference>
<reference evidence="3" key="1">
    <citation type="journal article" date="2023" name="Mol. Phylogenet. Evol.">
        <title>Genome-scale phylogeny and comparative genomics of the fungal order Sordariales.</title>
        <authorList>
            <person name="Hensen N."/>
            <person name="Bonometti L."/>
            <person name="Westerberg I."/>
            <person name="Brannstrom I.O."/>
            <person name="Guillou S."/>
            <person name="Cros-Aarteil S."/>
            <person name="Calhoun S."/>
            <person name="Haridas S."/>
            <person name="Kuo A."/>
            <person name="Mondo S."/>
            <person name="Pangilinan J."/>
            <person name="Riley R."/>
            <person name="LaButti K."/>
            <person name="Andreopoulos B."/>
            <person name="Lipzen A."/>
            <person name="Chen C."/>
            <person name="Yan M."/>
            <person name="Daum C."/>
            <person name="Ng V."/>
            <person name="Clum A."/>
            <person name="Steindorff A."/>
            <person name="Ohm R.A."/>
            <person name="Martin F."/>
            <person name="Silar P."/>
            <person name="Natvig D.O."/>
            <person name="Lalanne C."/>
            <person name="Gautier V."/>
            <person name="Ament-Velasquez S.L."/>
            <person name="Kruys A."/>
            <person name="Hutchinson M.I."/>
            <person name="Powell A.J."/>
            <person name="Barry K."/>
            <person name="Miller A.N."/>
            <person name="Grigoriev I.V."/>
            <person name="Debuchy R."/>
            <person name="Gladieux P."/>
            <person name="Hiltunen Thoren M."/>
            <person name="Johannesson H."/>
        </authorList>
    </citation>
    <scope>NUCLEOTIDE SEQUENCE</scope>
    <source>
        <strain evidence="3">PSN324</strain>
    </source>
</reference>
<keyword evidence="1" id="KW-0479">Metal-binding</keyword>
<keyword evidence="1" id="KW-0560">Oxidoreductase</keyword>
<dbReference type="Pfam" id="PF13640">
    <property type="entry name" value="2OG-FeII_Oxy_3"/>
    <property type="match status" value="1"/>
</dbReference>
<sequence length="440" mass="49021">MEFSQRDFVFVCGGSIPITTPVALRWDRRNDEKAASCCKLLIDGEGDGIKHGDISNLIADMRPATFGLAGEDVYDERYRKALQLEPSNFSSSFCPYTSGTVDSITQILAPGLGNGASSVRAELYKLNAQPSGFFRAHVDTPRSPSHFGSLVVCLPVRHAGGNLQVRHNDKSMSFDWSTNSSANQPSIQWAAFYSDCEHEVLPVTSGHRLTLTYNLYSVAPDQDLSKPTDLELPLIQQMELVLNNPDFLPKGGYLGFYTTHAYPHSSDSFSISASLKGIDKVIWQGFQRLGCGVCMRPVLDVARQFGRQGNSEDARPRPVLGKYLKLTTVDGTFEDWNGMESVMFDDCYNSNLVEEGIGFEKVLWINRPTEEKHREAQIAYTAQQYGNEGSSAFIYSWCAIIIGVPPYSGEHGGRMRLEKTFEERTRDWDDPLCTVSFLPK</sequence>
<organism evidence="3 4">
    <name type="scientific">Cladorrhinum samala</name>
    <dbReference type="NCBI Taxonomy" id="585594"/>
    <lineage>
        <taxon>Eukaryota</taxon>
        <taxon>Fungi</taxon>
        <taxon>Dikarya</taxon>
        <taxon>Ascomycota</taxon>
        <taxon>Pezizomycotina</taxon>
        <taxon>Sordariomycetes</taxon>
        <taxon>Sordariomycetidae</taxon>
        <taxon>Sordariales</taxon>
        <taxon>Podosporaceae</taxon>
        <taxon>Cladorrhinum</taxon>
    </lineage>
</organism>
<accession>A0AAV9H796</accession>
<dbReference type="Gene3D" id="2.60.120.620">
    <property type="entry name" value="q2cbj1_9rhob like domain"/>
    <property type="match status" value="1"/>
</dbReference>
<evidence type="ECO:0000313" key="3">
    <source>
        <dbReference type="EMBL" id="KAK4456572.1"/>
    </source>
</evidence>
<comment type="similarity">
    <text evidence="1">Belongs to the iron/ascorbate-dependent oxidoreductase family.</text>
</comment>
<dbReference type="InterPro" id="IPR044862">
    <property type="entry name" value="Pro_4_hyd_alph_FE2OG_OXY"/>
</dbReference>
<dbReference type="Proteomes" id="UP001321749">
    <property type="component" value="Unassembled WGS sequence"/>
</dbReference>